<gene>
    <name evidence="1" type="ORF">BpHYR1_042004</name>
</gene>
<reference evidence="1 2" key="1">
    <citation type="journal article" date="2018" name="Sci. Rep.">
        <title>Genomic signatures of local adaptation to the degree of environmental predictability in rotifers.</title>
        <authorList>
            <person name="Franch-Gras L."/>
            <person name="Hahn C."/>
            <person name="Garcia-Roger E.M."/>
            <person name="Carmona M.J."/>
            <person name="Serra M."/>
            <person name="Gomez A."/>
        </authorList>
    </citation>
    <scope>NUCLEOTIDE SEQUENCE [LARGE SCALE GENOMIC DNA]</scope>
    <source>
        <strain evidence="1">HYR1</strain>
    </source>
</reference>
<dbReference type="EMBL" id="REGN01002587">
    <property type="protein sequence ID" value="RNA27162.1"/>
    <property type="molecule type" value="Genomic_DNA"/>
</dbReference>
<accession>A0A3M7RUJ6</accession>
<sequence>MRTALELLKQCSRNCLLCLETYLTHCENSRDPWEIQNYLKNFFSFLMRFKYLIKKCRSKNAVRRREKR</sequence>
<comment type="caution">
    <text evidence="1">The sequence shown here is derived from an EMBL/GenBank/DDBJ whole genome shotgun (WGS) entry which is preliminary data.</text>
</comment>
<evidence type="ECO:0000313" key="2">
    <source>
        <dbReference type="Proteomes" id="UP000276133"/>
    </source>
</evidence>
<evidence type="ECO:0000313" key="1">
    <source>
        <dbReference type="EMBL" id="RNA27162.1"/>
    </source>
</evidence>
<protein>
    <submittedName>
        <fullName evidence="1">Uncharacterized protein</fullName>
    </submittedName>
</protein>
<name>A0A3M7RUJ6_BRAPC</name>
<organism evidence="1 2">
    <name type="scientific">Brachionus plicatilis</name>
    <name type="common">Marine rotifer</name>
    <name type="synonym">Brachionus muelleri</name>
    <dbReference type="NCBI Taxonomy" id="10195"/>
    <lineage>
        <taxon>Eukaryota</taxon>
        <taxon>Metazoa</taxon>
        <taxon>Spiralia</taxon>
        <taxon>Gnathifera</taxon>
        <taxon>Rotifera</taxon>
        <taxon>Eurotatoria</taxon>
        <taxon>Monogononta</taxon>
        <taxon>Pseudotrocha</taxon>
        <taxon>Ploima</taxon>
        <taxon>Brachionidae</taxon>
        <taxon>Brachionus</taxon>
    </lineage>
</organism>
<keyword evidence="2" id="KW-1185">Reference proteome</keyword>
<dbReference type="Proteomes" id="UP000276133">
    <property type="component" value="Unassembled WGS sequence"/>
</dbReference>
<dbReference type="AlphaFoldDB" id="A0A3M7RUJ6"/>
<proteinExistence type="predicted"/>